<dbReference type="GO" id="GO:0061603">
    <property type="term" value="F:molybdenum cofactor guanylyltransferase activity"/>
    <property type="evidence" value="ECO:0007669"/>
    <property type="project" value="UniProtKB-EC"/>
</dbReference>
<evidence type="ECO:0000256" key="7">
    <source>
        <dbReference type="ARBA" id="ARBA00023150"/>
    </source>
</evidence>
<comment type="function">
    <text evidence="8">Transfers a GMP moiety from GTP to Mo-molybdopterin (Mo-MPT) cofactor (Moco or molybdenum cofactor) to form Mo-molybdopterin guanine dinucleotide (Mo-MGD) cofactor.</text>
</comment>
<organism evidence="10 11">
    <name type="scientific">Edaphobacter aggregans</name>
    <dbReference type="NCBI Taxonomy" id="570835"/>
    <lineage>
        <taxon>Bacteria</taxon>
        <taxon>Pseudomonadati</taxon>
        <taxon>Acidobacteriota</taxon>
        <taxon>Terriglobia</taxon>
        <taxon>Terriglobales</taxon>
        <taxon>Acidobacteriaceae</taxon>
        <taxon>Edaphobacter</taxon>
    </lineage>
</organism>
<feature type="binding site" evidence="8">
    <location>
        <position position="69"/>
    </location>
    <ligand>
        <name>GTP</name>
        <dbReference type="ChEBI" id="CHEBI:37565"/>
    </ligand>
</feature>
<gene>
    <name evidence="8" type="primary">mobA</name>
    <name evidence="10" type="ORF">EDE15_4960</name>
</gene>
<comment type="caution">
    <text evidence="10">The sequence shown here is derived from an EMBL/GenBank/DDBJ whole genome shotgun (WGS) entry which is preliminary data.</text>
</comment>
<comment type="similarity">
    <text evidence="8">Belongs to the MobA family.</text>
</comment>
<dbReference type="GO" id="GO:0006777">
    <property type="term" value="P:Mo-molybdopterin cofactor biosynthetic process"/>
    <property type="evidence" value="ECO:0007669"/>
    <property type="project" value="UniProtKB-KW"/>
</dbReference>
<comment type="catalytic activity">
    <reaction evidence="8">
        <text>Mo-molybdopterin + GTP + H(+) = Mo-molybdopterin guanine dinucleotide + diphosphate</text>
        <dbReference type="Rhea" id="RHEA:34243"/>
        <dbReference type="ChEBI" id="CHEBI:15378"/>
        <dbReference type="ChEBI" id="CHEBI:33019"/>
        <dbReference type="ChEBI" id="CHEBI:37565"/>
        <dbReference type="ChEBI" id="CHEBI:71302"/>
        <dbReference type="ChEBI" id="CHEBI:71310"/>
        <dbReference type="EC" id="2.7.7.77"/>
    </reaction>
</comment>
<dbReference type="RefSeq" id="WP_125487538.1">
    <property type="nucleotide sequence ID" value="NZ_RSDW01000001.1"/>
</dbReference>
<reference evidence="10 11" key="1">
    <citation type="submission" date="2018-12" db="EMBL/GenBank/DDBJ databases">
        <title>Sequencing of bacterial isolates from soil warming experiment in Harvard Forest, Massachusetts, USA.</title>
        <authorList>
            <person name="Deangelis K."/>
        </authorList>
    </citation>
    <scope>NUCLEOTIDE SEQUENCE [LARGE SCALE GENOMIC DNA]</scope>
    <source>
        <strain evidence="10 11">EB153</strain>
    </source>
</reference>
<keyword evidence="4 8" id="KW-0547">Nucleotide-binding</keyword>
<accession>A0A3R9QDW3</accession>
<dbReference type="InterPro" id="IPR025877">
    <property type="entry name" value="MobA-like_NTP_Trfase"/>
</dbReference>
<proteinExistence type="inferred from homology"/>
<dbReference type="Pfam" id="PF12804">
    <property type="entry name" value="NTP_transf_3"/>
    <property type="match status" value="1"/>
</dbReference>
<evidence type="ECO:0000313" key="10">
    <source>
        <dbReference type="EMBL" id="RSL19298.1"/>
    </source>
</evidence>
<dbReference type="GO" id="GO:0005525">
    <property type="term" value="F:GTP binding"/>
    <property type="evidence" value="ECO:0007669"/>
    <property type="project" value="UniProtKB-UniRule"/>
</dbReference>
<evidence type="ECO:0000256" key="3">
    <source>
        <dbReference type="ARBA" id="ARBA00022723"/>
    </source>
</evidence>
<feature type="binding site" evidence="8">
    <location>
        <position position="98"/>
    </location>
    <ligand>
        <name>GTP</name>
        <dbReference type="ChEBI" id="CHEBI:37565"/>
    </ligand>
</feature>
<keyword evidence="5 8" id="KW-0460">Magnesium</keyword>
<feature type="binding site" evidence="8">
    <location>
        <begin position="14"/>
        <end position="16"/>
    </location>
    <ligand>
        <name>GTP</name>
        <dbReference type="ChEBI" id="CHEBI:37565"/>
    </ligand>
</feature>
<feature type="domain" description="MobA-like NTP transferase" evidence="9">
    <location>
        <begin position="11"/>
        <end position="172"/>
    </location>
</feature>
<feature type="binding site" evidence="8">
    <location>
        <position position="98"/>
    </location>
    <ligand>
        <name>Mg(2+)</name>
        <dbReference type="ChEBI" id="CHEBI:18420"/>
    </ligand>
</feature>
<dbReference type="HAMAP" id="MF_00316">
    <property type="entry name" value="MobA"/>
    <property type="match status" value="1"/>
</dbReference>
<dbReference type="AlphaFoldDB" id="A0A3R9QDW3"/>
<keyword evidence="1 8" id="KW-0963">Cytoplasm</keyword>
<dbReference type="InterPro" id="IPR013482">
    <property type="entry name" value="Molybde_CF_guanTrfase"/>
</dbReference>
<evidence type="ECO:0000256" key="5">
    <source>
        <dbReference type="ARBA" id="ARBA00022842"/>
    </source>
</evidence>
<dbReference type="OrthoDB" id="9788394at2"/>
<dbReference type="EC" id="2.7.7.77" evidence="8"/>
<keyword evidence="2 8" id="KW-0808">Transferase</keyword>
<dbReference type="GO" id="GO:0005737">
    <property type="term" value="C:cytoplasm"/>
    <property type="evidence" value="ECO:0007669"/>
    <property type="project" value="UniProtKB-SubCell"/>
</dbReference>
<comment type="domain">
    <text evidence="8">The N-terminal domain determines nucleotide recognition and specific binding, while the C-terminal domain determines the specific binding to the target protein.</text>
</comment>
<dbReference type="EMBL" id="RSDW01000001">
    <property type="protein sequence ID" value="RSL19298.1"/>
    <property type="molecule type" value="Genomic_DNA"/>
</dbReference>
<evidence type="ECO:0000256" key="6">
    <source>
        <dbReference type="ARBA" id="ARBA00023134"/>
    </source>
</evidence>
<comment type="cofactor">
    <cofactor evidence="8">
        <name>Mg(2+)</name>
        <dbReference type="ChEBI" id="CHEBI:18420"/>
    </cofactor>
</comment>
<dbReference type="CDD" id="cd02503">
    <property type="entry name" value="MobA"/>
    <property type="match status" value="1"/>
</dbReference>
<keyword evidence="3 8" id="KW-0479">Metal-binding</keyword>
<protein>
    <recommendedName>
        <fullName evidence="8">Probable molybdenum cofactor guanylyltransferase</fullName>
        <shortName evidence="8">MoCo guanylyltransferase</shortName>
        <ecNumber evidence="8">2.7.7.77</ecNumber>
    </recommendedName>
    <alternativeName>
        <fullName evidence="8">GTP:molybdopterin guanylyltransferase</fullName>
    </alternativeName>
    <alternativeName>
        <fullName evidence="8">Mo-MPT guanylyltransferase</fullName>
    </alternativeName>
    <alternativeName>
        <fullName evidence="8">Molybdopterin guanylyltransferase</fullName>
    </alternativeName>
    <alternativeName>
        <fullName evidence="8">Molybdopterin-guanine dinucleotide synthase</fullName>
        <shortName evidence="8">MGD synthase</shortName>
    </alternativeName>
</protein>
<dbReference type="GO" id="GO:0046872">
    <property type="term" value="F:metal ion binding"/>
    <property type="evidence" value="ECO:0007669"/>
    <property type="project" value="UniProtKB-KW"/>
</dbReference>
<evidence type="ECO:0000256" key="4">
    <source>
        <dbReference type="ARBA" id="ARBA00022741"/>
    </source>
</evidence>
<evidence type="ECO:0000256" key="8">
    <source>
        <dbReference type="HAMAP-Rule" id="MF_00316"/>
    </source>
</evidence>
<dbReference type="InterPro" id="IPR029044">
    <property type="entry name" value="Nucleotide-diphossugar_trans"/>
</dbReference>
<name>A0A3R9QDW3_9BACT</name>
<evidence type="ECO:0000256" key="2">
    <source>
        <dbReference type="ARBA" id="ARBA00022679"/>
    </source>
</evidence>
<keyword evidence="7 8" id="KW-0501">Molybdenum cofactor biosynthesis</keyword>
<evidence type="ECO:0000259" key="9">
    <source>
        <dbReference type="Pfam" id="PF12804"/>
    </source>
</evidence>
<comment type="caution">
    <text evidence="8">Lacks conserved residue(s) required for the propagation of feature annotation.</text>
</comment>
<evidence type="ECO:0000313" key="11">
    <source>
        <dbReference type="Proteomes" id="UP000269669"/>
    </source>
</evidence>
<dbReference type="SUPFAM" id="SSF53448">
    <property type="entry name" value="Nucleotide-diphospho-sugar transferases"/>
    <property type="match status" value="1"/>
</dbReference>
<keyword evidence="11" id="KW-1185">Reference proteome</keyword>
<feature type="binding site" evidence="8">
    <location>
        <position position="26"/>
    </location>
    <ligand>
        <name>GTP</name>
        <dbReference type="ChEBI" id="CHEBI:37565"/>
    </ligand>
</feature>
<dbReference type="PANTHER" id="PTHR19136:SF81">
    <property type="entry name" value="MOLYBDENUM COFACTOR GUANYLYLTRANSFERASE"/>
    <property type="match status" value="1"/>
</dbReference>
<sequence>MLWRRPAEIGGYVLAGGRSSRMGQDKALLELAGKPLVLHAVVKLRRVCMEVSVLGNNPALDAYAPLVNDLHPECGPMGGMEAALLHSRYDWNLFLPVDVPFVPTAYLFGWVRHAVLHAGGAVPRRMEFELPGAHARVWMFRVDGVPQPTLALVHREVRPFLTEALERGEYKLFPVLEKACREISVGKGLLPGVGMVAIPYWDQFRAWPGPRRLGEDWWYTTEAQERASGRWFANLNTPEEFAEAERFVDALDT</sequence>
<comment type="subcellular location">
    <subcellularLocation>
        <location evidence="8">Cytoplasm</location>
    </subcellularLocation>
</comment>
<dbReference type="Gene3D" id="3.90.550.10">
    <property type="entry name" value="Spore Coat Polysaccharide Biosynthesis Protein SpsA, Chain A"/>
    <property type="match status" value="1"/>
</dbReference>
<dbReference type="PANTHER" id="PTHR19136">
    <property type="entry name" value="MOLYBDENUM COFACTOR GUANYLYLTRANSFERASE"/>
    <property type="match status" value="1"/>
</dbReference>
<evidence type="ECO:0000256" key="1">
    <source>
        <dbReference type="ARBA" id="ARBA00022490"/>
    </source>
</evidence>
<keyword evidence="6 8" id="KW-0342">GTP-binding</keyword>
<dbReference type="Proteomes" id="UP000269669">
    <property type="component" value="Unassembled WGS sequence"/>
</dbReference>